<dbReference type="EMBL" id="CAJNOQ010018185">
    <property type="protein sequence ID" value="CAF1421261.1"/>
    <property type="molecule type" value="Genomic_DNA"/>
</dbReference>
<keyword evidence="7" id="KW-1185">Reference proteome</keyword>
<protein>
    <submittedName>
        <fullName evidence="4">Uncharacterized protein</fullName>
    </submittedName>
</protein>
<evidence type="ECO:0000256" key="1">
    <source>
        <dbReference type="SAM" id="MobiDB-lite"/>
    </source>
</evidence>
<comment type="caution">
    <text evidence="4">The sequence shown here is derived from an EMBL/GenBank/DDBJ whole genome shotgun (WGS) entry which is preliminary data.</text>
</comment>
<dbReference type="Proteomes" id="UP000682733">
    <property type="component" value="Unassembled WGS sequence"/>
</dbReference>
<accession>A0A815MLH8</accession>
<feature type="region of interest" description="Disordered" evidence="1">
    <location>
        <begin position="1"/>
        <end position="24"/>
    </location>
</feature>
<dbReference type="Proteomes" id="UP000681722">
    <property type="component" value="Unassembled WGS sequence"/>
</dbReference>
<keyword evidence="2" id="KW-0812">Transmembrane</keyword>
<evidence type="ECO:0000313" key="3">
    <source>
        <dbReference type="EMBL" id="CAF1037952.1"/>
    </source>
</evidence>
<evidence type="ECO:0000313" key="4">
    <source>
        <dbReference type="EMBL" id="CAF1421261.1"/>
    </source>
</evidence>
<feature type="transmembrane region" description="Helical" evidence="2">
    <location>
        <begin position="192"/>
        <end position="215"/>
    </location>
</feature>
<evidence type="ECO:0000313" key="6">
    <source>
        <dbReference type="EMBL" id="CAF4304337.1"/>
    </source>
</evidence>
<feature type="transmembrane region" description="Helical" evidence="2">
    <location>
        <begin position="158"/>
        <end position="180"/>
    </location>
</feature>
<proteinExistence type="predicted"/>
<gene>
    <name evidence="4" type="ORF">GPM918_LOCUS33728</name>
    <name evidence="3" type="ORF">OVA965_LOCUS16330</name>
    <name evidence="6" type="ORF">SRO942_LOCUS34416</name>
    <name evidence="5" type="ORF">TMI583_LOCUS16340</name>
</gene>
<sequence>MKQFQNQPEDAVPGENENQERHAVSGANENQRYVVPGANENQGHVVPGENQGLASALRKSISIPMFLFYVSEYITHTVRYYNFNENYAESIKTQLAFRNAIILGLDLFAYSFKILYFSCNRNYTEPLEEQNGENSPLIPSTPTGGELELRQNSYYENLVCVCLSLLLHILNIIIILLINLKHETTLCQFSTTYMISIIENILIFEVLHLGLDLIVRTKAHRAIMHIRNHHYDP</sequence>
<reference evidence="4" key="1">
    <citation type="submission" date="2021-02" db="EMBL/GenBank/DDBJ databases">
        <authorList>
            <person name="Nowell W R."/>
        </authorList>
    </citation>
    <scope>NUCLEOTIDE SEQUENCE</scope>
</reference>
<evidence type="ECO:0000256" key="2">
    <source>
        <dbReference type="SAM" id="Phobius"/>
    </source>
</evidence>
<dbReference type="AlphaFoldDB" id="A0A815MLH8"/>
<keyword evidence="2" id="KW-1133">Transmembrane helix</keyword>
<dbReference type="Proteomes" id="UP000663829">
    <property type="component" value="Unassembled WGS sequence"/>
</dbReference>
<keyword evidence="2" id="KW-0472">Membrane</keyword>
<dbReference type="Proteomes" id="UP000677228">
    <property type="component" value="Unassembled WGS sequence"/>
</dbReference>
<evidence type="ECO:0000313" key="5">
    <source>
        <dbReference type="EMBL" id="CAF3806081.1"/>
    </source>
</evidence>
<organism evidence="4 7">
    <name type="scientific">Didymodactylos carnosus</name>
    <dbReference type="NCBI Taxonomy" id="1234261"/>
    <lineage>
        <taxon>Eukaryota</taxon>
        <taxon>Metazoa</taxon>
        <taxon>Spiralia</taxon>
        <taxon>Gnathifera</taxon>
        <taxon>Rotifera</taxon>
        <taxon>Eurotatoria</taxon>
        <taxon>Bdelloidea</taxon>
        <taxon>Philodinida</taxon>
        <taxon>Philodinidae</taxon>
        <taxon>Didymodactylos</taxon>
    </lineage>
</organism>
<evidence type="ECO:0000313" key="7">
    <source>
        <dbReference type="Proteomes" id="UP000663829"/>
    </source>
</evidence>
<dbReference type="EMBL" id="CAJNOK010007560">
    <property type="protein sequence ID" value="CAF1037952.1"/>
    <property type="molecule type" value="Genomic_DNA"/>
</dbReference>
<dbReference type="EMBL" id="CAJOBC010083614">
    <property type="protein sequence ID" value="CAF4304337.1"/>
    <property type="molecule type" value="Genomic_DNA"/>
</dbReference>
<name>A0A815MLH8_9BILA</name>
<dbReference type="EMBL" id="CAJOBA010007572">
    <property type="protein sequence ID" value="CAF3806081.1"/>
    <property type="molecule type" value="Genomic_DNA"/>
</dbReference>